<reference evidence="2" key="1">
    <citation type="journal article" date="2020" name="Cell">
        <title>Large-Scale Comparative Analyses of Tick Genomes Elucidate Their Genetic Diversity and Vector Capacities.</title>
        <authorList>
            <consortium name="Tick Genome and Microbiome Consortium (TIGMIC)"/>
            <person name="Jia N."/>
            <person name="Wang J."/>
            <person name="Shi W."/>
            <person name="Du L."/>
            <person name="Sun Y."/>
            <person name="Zhan W."/>
            <person name="Jiang J.F."/>
            <person name="Wang Q."/>
            <person name="Zhang B."/>
            <person name="Ji P."/>
            <person name="Bell-Sakyi L."/>
            <person name="Cui X.M."/>
            <person name="Yuan T.T."/>
            <person name="Jiang B.G."/>
            <person name="Yang W.F."/>
            <person name="Lam T.T."/>
            <person name="Chang Q.C."/>
            <person name="Ding S.J."/>
            <person name="Wang X.J."/>
            <person name="Zhu J.G."/>
            <person name="Ruan X.D."/>
            <person name="Zhao L."/>
            <person name="Wei J.T."/>
            <person name="Ye R.Z."/>
            <person name="Que T.C."/>
            <person name="Du C.H."/>
            <person name="Zhou Y.H."/>
            <person name="Cheng J.X."/>
            <person name="Dai P.F."/>
            <person name="Guo W.B."/>
            <person name="Han X.H."/>
            <person name="Huang E.J."/>
            <person name="Li L.F."/>
            <person name="Wei W."/>
            <person name="Gao Y.C."/>
            <person name="Liu J.Z."/>
            <person name="Shao H.Z."/>
            <person name="Wang X."/>
            <person name="Wang C.C."/>
            <person name="Yang T.C."/>
            <person name="Huo Q.B."/>
            <person name="Li W."/>
            <person name="Chen H.Y."/>
            <person name="Chen S.E."/>
            <person name="Zhou L.G."/>
            <person name="Ni X.B."/>
            <person name="Tian J.H."/>
            <person name="Sheng Y."/>
            <person name="Liu T."/>
            <person name="Pan Y.S."/>
            <person name="Xia L.Y."/>
            <person name="Li J."/>
            <person name="Zhao F."/>
            <person name="Cao W.C."/>
        </authorList>
    </citation>
    <scope>NUCLEOTIDE SEQUENCE</scope>
    <source>
        <strain evidence="2">Rsan-2018</strain>
    </source>
</reference>
<feature type="compositionally biased region" description="Low complexity" evidence="1">
    <location>
        <begin position="23"/>
        <end position="39"/>
    </location>
</feature>
<evidence type="ECO:0000313" key="2">
    <source>
        <dbReference type="EMBL" id="KAH7976360.1"/>
    </source>
</evidence>
<organism evidence="2 3">
    <name type="scientific">Rhipicephalus sanguineus</name>
    <name type="common">Brown dog tick</name>
    <name type="synonym">Ixodes sanguineus</name>
    <dbReference type="NCBI Taxonomy" id="34632"/>
    <lineage>
        <taxon>Eukaryota</taxon>
        <taxon>Metazoa</taxon>
        <taxon>Ecdysozoa</taxon>
        <taxon>Arthropoda</taxon>
        <taxon>Chelicerata</taxon>
        <taxon>Arachnida</taxon>
        <taxon>Acari</taxon>
        <taxon>Parasitiformes</taxon>
        <taxon>Ixodida</taxon>
        <taxon>Ixodoidea</taxon>
        <taxon>Ixodidae</taxon>
        <taxon>Rhipicephalinae</taxon>
        <taxon>Rhipicephalus</taxon>
        <taxon>Rhipicephalus</taxon>
    </lineage>
</organism>
<accession>A0A9D4T7S7</accession>
<evidence type="ECO:0000313" key="3">
    <source>
        <dbReference type="Proteomes" id="UP000821837"/>
    </source>
</evidence>
<name>A0A9D4T7S7_RHISA</name>
<gene>
    <name evidence="2" type="ORF">HPB52_012687</name>
</gene>
<keyword evidence="3" id="KW-1185">Reference proteome</keyword>
<sequence length="87" mass="9390">MTSVGRLSEEPEESGAMAVENTGPPLGARAPRRGPSGLPFLGAGLRSPLPARWALSFERPEDLLDSPELLILVVALRGFLEPRRNRS</sequence>
<proteinExistence type="predicted"/>
<dbReference type="AlphaFoldDB" id="A0A9D4T7S7"/>
<dbReference type="Proteomes" id="UP000821837">
    <property type="component" value="Chromosome 10"/>
</dbReference>
<feature type="region of interest" description="Disordered" evidence="1">
    <location>
        <begin position="1"/>
        <end position="39"/>
    </location>
</feature>
<dbReference type="EMBL" id="JABSTV010001246">
    <property type="protein sequence ID" value="KAH7976360.1"/>
    <property type="molecule type" value="Genomic_DNA"/>
</dbReference>
<reference evidence="2" key="2">
    <citation type="submission" date="2021-09" db="EMBL/GenBank/DDBJ databases">
        <authorList>
            <person name="Jia N."/>
            <person name="Wang J."/>
            <person name="Shi W."/>
            <person name="Du L."/>
            <person name="Sun Y."/>
            <person name="Zhan W."/>
            <person name="Jiang J."/>
            <person name="Wang Q."/>
            <person name="Zhang B."/>
            <person name="Ji P."/>
            <person name="Sakyi L.B."/>
            <person name="Cui X."/>
            <person name="Yuan T."/>
            <person name="Jiang B."/>
            <person name="Yang W."/>
            <person name="Lam T.T.-Y."/>
            <person name="Chang Q."/>
            <person name="Ding S."/>
            <person name="Wang X."/>
            <person name="Zhu J."/>
            <person name="Ruan X."/>
            <person name="Zhao L."/>
            <person name="Wei J."/>
            <person name="Que T."/>
            <person name="Du C."/>
            <person name="Cheng J."/>
            <person name="Dai P."/>
            <person name="Han X."/>
            <person name="Huang E."/>
            <person name="Gao Y."/>
            <person name="Liu J."/>
            <person name="Shao H."/>
            <person name="Ye R."/>
            <person name="Li L."/>
            <person name="Wei W."/>
            <person name="Wang X."/>
            <person name="Wang C."/>
            <person name="Huo Q."/>
            <person name="Li W."/>
            <person name="Guo W."/>
            <person name="Chen H."/>
            <person name="Chen S."/>
            <person name="Zhou L."/>
            <person name="Zhou L."/>
            <person name="Ni X."/>
            <person name="Tian J."/>
            <person name="Zhou Y."/>
            <person name="Sheng Y."/>
            <person name="Liu T."/>
            <person name="Pan Y."/>
            <person name="Xia L."/>
            <person name="Li J."/>
            <person name="Zhao F."/>
            <person name="Cao W."/>
        </authorList>
    </citation>
    <scope>NUCLEOTIDE SEQUENCE</scope>
    <source>
        <strain evidence="2">Rsan-2018</strain>
        <tissue evidence="2">Larvae</tissue>
    </source>
</reference>
<comment type="caution">
    <text evidence="2">The sequence shown here is derived from an EMBL/GenBank/DDBJ whole genome shotgun (WGS) entry which is preliminary data.</text>
</comment>
<evidence type="ECO:0000256" key="1">
    <source>
        <dbReference type="SAM" id="MobiDB-lite"/>
    </source>
</evidence>
<protein>
    <submittedName>
        <fullName evidence="2">Uncharacterized protein</fullName>
    </submittedName>
</protein>